<dbReference type="RefSeq" id="WP_085941203.1">
    <property type="nucleotide sequence ID" value="NZ_JAGJVD010000001.1"/>
</dbReference>
<protein>
    <submittedName>
        <fullName evidence="2">Uncharacterized protein</fullName>
    </submittedName>
</protein>
<evidence type="ECO:0000256" key="1">
    <source>
        <dbReference type="SAM" id="Phobius"/>
    </source>
</evidence>
<sequence length="35" mass="4145">MDELSLLNVVMRITHNAFVLWVFQAVFVNKDSFFL</sequence>
<keyword evidence="1" id="KW-1133">Transmembrane helix</keyword>
<evidence type="ECO:0000313" key="3">
    <source>
        <dbReference type="Proteomes" id="UP000233757"/>
    </source>
</evidence>
<keyword evidence="1" id="KW-0472">Membrane</keyword>
<dbReference type="EMBL" id="PHJU02000014">
    <property type="protein sequence ID" value="PQL84573.1"/>
    <property type="molecule type" value="Genomic_DNA"/>
</dbReference>
<keyword evidence="1" id="KW-0812">Transmembrane</keyword>
<gene>
    <name evidence="2" type="ORF">CV954_007585</name>
</gene>
<accession>A0AA45B8J5</accession>
<dbReference type="AlphaFoldDB" id="A0AA45B8J5"/>
<name>A0AA45B8J5_ACIBA</name>
<evidence type="ECO:0000313" key="2">
    <source>
        <dbReference type="EMBL" id="PQL84573.1"/>
    </source>
</evidence>
<proteinExistence type="predicted"/>
<reference evidence="2 3" key="1">
    <citation type="submission" date="2018-02" db="EMBL/GenBank/DDBJ databases">
        <title>Acinetobacter baumanii whole genome sequence.</title>
        <authorList>
            <person name="Qasim Z.J."/>
        </authorList>
    </citation>
    <scope>NUCLEOTIDE SEQUENCE [LARGE SCALE GENOMIC DNA]</scope>
    <source>
        <strain evidence="2 3">ZQ8</strain>
    </source>
</reference>
<feature type="transmembrane region" description="Helical" evidence="1">
    <location>
        <begin position="6"/>
        <end position="28"/>
    </location>
</feature>
<comment type="caution">
    <text evidence="2">The sequence shown here is derived from an EMBL/GenBank/DDBJ whole genome shotgun (WGS) entry which is preliminary data.</text>
</comment>
<dbReference type="Proteomes" id="UP000233757">
    <property type="component" value="Unassembled WGS sequence"/>
</dbReference>
<organism evidence="2 3">
    <name type="scientific">Acinetobacter baumannii</name>
    <dbReference type="NCBI Taxonomy" id="470"/>
    <lineage>
        <taxon>Bacteria</taxon>
        <taxon>Pseudomonadati</taxon>
        <taxon>Pseudomonadota</taxon>
        <taxon>Gammaproteobacteria</taxon>
        <taxon>Moraxellales</taxon>
        <taxon>Moraxellaceae</taxon>
        <taxon>Acinetobacter</taxon>
        <taxon>Acinetobacter calcoaceticus/baumannii complex</taxon>
    </lineage>
</organism>